<proteinExistence type="predicted"/>
<protein>
    <submittedName>
        <fullName evidence="1">Uncharacterized protein</fullName>
    </submittedName>
</protein>
<reference evidence="1" key="1">
    <citation type="submission" date="2013-12" db="EMBL/GenBank/DDBJ databases">
        <authorList>
            <person name="Omoto C.K."/>
            <person name="Sibley D."/>
            <person name="Venepally P."/>
            <person name="Hadjithomas M."/>
            <person name="Karamycheva S."/>
            <person name="Brunk B."/>
            <person name="Roos D."/>
            <person name="Caler E."/>
            <person name="Lorenzi H."/>
        </authorList>
    </citation>
    <scope>NUCLEOTIDE SEQUENCE</scope>
</reference>
<sequence>MVAVKRHQPSPIVFDGKKAQVAHQELWWAPWSGVDEPMIHPRQMASGILVGDNWTSKYVRNCLPVSQRFHYNNRDPKGAKDTIVEFFKAGSPPWLPIDRQVTDDTGKEVGNFASQQSIGYFYVDGPPTSKVTVDVELKLTIALRGRKCLGGLRDLSGPINANNAGQTVGNEGIGDNMKEVDSGI</sequence>
<evidence type="ECO:0000313" key="1">
    <source>
        <dbReference type="EMBL" id="EZG42754.1"/>
    </source>
</evidence>
<organism evidence="1 2">
    <name type="scientific">Gregarina niphandrodes</name>
    <name type="common">Septate eugregarine</name>
    <dbReference type="NCBI Taxonomy" id="110365"/>
    <lineage>
        <taxon>Eukaryota</taxon>
        <taxon>Sar</taxon>
        <taxon>Alveolata</taxon>
        <taxon>Apicomplexa</taxon>
        <taxon>Conoidasida</taxon>
        <taxon>Gregarinasina</taxon>
        <taxon>Eugregarinorida</taxon>
        <taxon>Gregarinidae</taxon>
        <taxon>Gregarina</taxon>
    </lineage>
</organism>
<dbReference type="EMBL" id="AFNH02001840">
    <property type="protein sequence ID" value="EZG42754.1"/>
    <property type="molecule type" value="Genomic_DNA"/>
</dbReference>
<dbReference type="AlphaFoldDB" id="A0A023AVE1"/>
<name>A0A023AVE1_GRENI</name>
<dbReference type="Proteomes" id="UP000019763">
    <property type="component" value="Unassembled WGS sequence"/>
</dbReference>
<dbReference type="VEuPathDB" id="CryptoDB:GNI_230510"/>
<gene>
    <name evidence="1" type="ORF">GNI_230510</name>
</gene>
<keyword evidence="2" id="KW-1185">Reference proteome</keyword>
<dbReference type="GeneID" id="22916729"/>
<dbReference type="RefSeq" id="XP_011133965.1">
    <property type="nucleotide sequence ID" value="XM_011135663.1"/>
</dbReference>
<comment type="caution">
    <text evidence="1">The sequence shown here is derived from an EMBL/GenBank/DDBJ whole genome shotgun (WGS) entry which is preliminary data.</text>
</comment>
<accession>A0A023AVE1</accession>
<evidence type="ECO:0000313" key="2">
    <source>
        <dbReference type="Proteomes" id="UP000019763"/>
    </source>
</evidence>